<name>A0A2Z5Y464_9ENTE</name>
<evidence type="ECO:0000313" key="1">
    <source>
        <dbReference type="EMBL" id="BBC61657.1"/>
    </source>
</evidence>
<accession>A0A2Z5Y464</accession>
<proteinExistence type="predicted"/>
<evidence type="ECO:0008006" key="3">
    <source>
        <dbReference type="Google" id="ProtNLM"/>
    </source>
</evidence>
<evidence type="ECO:0000313" key="2">
    <source>
        <dbReference type="Proteomes" id="UP000269226"/>
    </source>
</evidence>
<dbReference type="GeneID" id="57044092"/>
<dbReference type="Gene3D" id="3.30.1330.30">
    <property type="match status" value="1"/>
</dbReference>
<dbReference type="AlphaFoldDB" id="A0A2Z5Y464"/>
<organism evidence="1 2">
    <name type="scientific">Melissococcus plutonius</name>
    <dbReference type="NCBI Taxonomy" id="33970"/>
    <lineage>
        <taxon>Bacteria</taxon>
        <taxon>Bacillati</taxon>
        <taxon>Bacillota</taxon>
        <taxon>Bacilli</taxon>
        <taxon>Lactobacillales</taxon>
        <taxon>Enterococcaceae</taxon>
        <taxon>Melissococcus</taxon>
    </lineage>
</organism>
<protein>
    <recommendedName>
        <fullName evidence="3">DUF1694 domain-containing protein</fullName>
    </recommendedName>
</protein>
<sequence>MPKDNLQQHLDEGMHGIPLIKPDEQHRYMGTFRERCYLTMTLTQMEKPENQLNLLKELQKHPNVTSLLNGKMSPDLQNTYIKLINKNNNHFTIINDFVENKPDAFGLIVTANEAVNEPIIDIEKKYPLNSQKKSGNKPKGFWHKLFG</sequence>
<dbReference type="PIRSF" id="PIRSF034303">
    <property type="entry name" value="DUF1694"/>
    <property type="match status" value="1"/>
</dbReference>
<dbReference type="InterPro" id="IPR012543">
    <property type="entry name" value="DUF1694"/>
</dbReference>
<dbReference type="Pfam" id="PF07997">
    <property type="entry name" value="DUF1694"/>
    <property type="match status" value="1"/>
</dbReference>
<gene>
    <name evidence="1" type="ORF">DAT561_1563</name>
</gene>
<dbReference type="SUPFAM" id="SSF160515">
    <property type="entry name" value="YueI-like"/>
    <property type="match status" value="1"/>
</dbReference>
<dbReference type="InterPro" id="IPR029064">
    <property type="entry name" value="Ribosomal_eL30-like_sf"/>
</dbReference>
<dbReference type="RefSeq" id="WP_015695456.1">
    <property type="nucleotide sequence ID" value="NZ_AP018492.1"/>
</dbReference>
<reference evidence="1 2" key="1">
    <citation type="submission" date="2018-01" db="EMBL/GenBank/DDBJ databases">
        <title>Whole genome sequence of Melissococcus plutonius DAT561.</title>
        <authorList>
            <person name="Okumura K."/>
            <person name="Takamatsu D."/>
            <person name="Okura M."/>
        </authorList>
    </citation>
    <scope>NUCLEOTIDE SEQUENCE [LARGE SCALE GENOMIC DNA]</scope>
    <source>
        <strain evidence="1 2">DAT561</strain>
    </source>
</reference>
<dbReference type="EMBL" id="AP018492">
    <property type="protein sequence ID" value="BBC61657.1"/>
    <property type="molecule type" value="Genomic_DNA"/>
</dbReference>
<dbReference type="Proteomes" id="UP000269226">
    <property type="component" value="Chromosome"/>
</dbReference>